<accession>A0AAV7QEL7</accession>
<organism evidence="2 3">
    <name type="scientific">Pleurodeles waltl</name>
    <name type="common">Iberian ribbed newt</name>
    <dbReference type="NCBI Taxonomy" id="8319"/>
    <lineage>
        <taxon>Eukaryota</taxon>
        <taxon>Metazoa</taxon>
        <taxon>Chordata</taxon>
        <taxon>Craniata</taxon>
        <taxon>Vertebrata</taxon>
        <taxon>Euteleostomi</taxon>
        <taxon>Amphibia</taxon>
        <taxon>Batrachia</taxon>
        <taxon>Caudata</taxon>
        <taxon>Salamandroidea</taxon>
        <taxon>Salamandridae</taxon>
        <taxon>Pleurodelinae</taxon>
        <taxon>Pleurodeles</taxon>
    </lineage>
</organism>
<dbReference type="Proteomes" id="UP001066276">
    <property type="component" value="Chromosome 6"/>
</dbReference>
<proteinExistence type="predicted"/>
<evidence type="ECO:0000256" key="1">
    <source>
        <dbReference type="SAM" id="MobiDB-lite"/>
    </source>
</evidence>
<dbReference type="EMBL" id="JANPWB010000010">
    <property type="protein sequence ID" value="KAJ1137732.1"/>
    <property type="molecule type" value="Genomic_DNA"/>
</dbReference>
<evidence type="ECO:0000313" key="2">
    <source>
        <dbReference type="EMBL" id="KAJ1137732.1"/>
    </source>
</evidence>
<keyword evidence="3" id="KW-1185">Reference proteome</keyword>
<protein>
    <submittedName>
        <fullName evidence="2">Uncharacterized protein</fullName>
    </submittedName>
</protein>
<feature type="region of interest" description="Disordered" evidence="1">
    <location>
        <begin position="1"/>
        <end position="88"/>
    </location>
</feature>
<gene>
    <name evidence="2" type="ORF">NDU88_004129</name>
</gene>
<sequence>MTRSHTLPGCPATHLQGRGSTQSEVWPRDCRQTRNAGRPRSSPKQPAHVPHPVGCPRAPSRSPPVKHHRQPPQLQHPHDTLLPRANPDRLAGLDLPFIATSRAVHCGSNGEPCEERTDLR</sequence>
<evidence type="ECO:0000313" key="3">
    <source>
        <dbReference type="Proteomes" id="UP001066276"/>
    </source>
</evidence>
<comment type="caution">
    <text evidence="2">The sequence shown here is derived from an EMBL/GenBank/DDBJ whole genome shotgun (WGS) entry which is preliminary data.</text>
</comment>
<name>A0AAV7QEL7_PLEWA</name>
<dbReference type="AlphaFoldDB" id="A0AAV7QEL7"/>
<reference evidence="2" key="1">
    <citation type="journal article" date="2022" name="bioRxiv">
        <title>Sequencing and chromosome-scale assembly of the giantPleurodeles waltlgenome.</title>
        <authorList>
            <person name="Brown T."/>
            <person name="Elewa A."/>
            <person name="Iarovenko S."/>
            <person name="Subramanian E."/>
            <person name="Araus A.J."/>
            <person name="Petzold A."/>
            <person name="Susuki M."/>
            <person name="Suzuki K.-i.T."/>
            <person name="Hayashi T."/>
            <person name="Toyoda A."/>
            <person name="Oliveira C."/>
            <person name="Osipova E."/>
            <person name="Leigh N.D."/>
            <person name="Simon A."/>
            <person name="Yun M.H."/>
        </authorList>
    </citation>
    <scope>NUCLEOTIDE SEQUENCE</scope>
    <source>
        <strain evidence="2">20211129_DDA</strain>
        <tissue evidence="2">Liver</tissue>
    </source>
</reference>